<protein>
    <submittedName>
        <fullName evidence="1">Uncharacterized protein</fullName>
    </submittedName>
</protein>
<gene>
    <name evidence="1" type="ORF">AV530_015122</name>
</gene>
<keyword evidence="2" id="KW-1185">Reference proteome</keyword>
<evidence type="ECO:0000313" key="1">
    <source>
        <dbReference type="EMBL" id="OPJ78146.1"/>
    </source>
</evidence>
<reference evidence="1 2" key="1">
    <citation type="submission" date="2016-02" db="EMBL/GenBank/DDBJ databases">
        <title>Band-tailed pigeon sequencing and assembly.</title>
        <authorList>
            <person name="Soares A.E."/>
            <person name="Novak B.J."/>
            <person name="Rice E.S."/>
            <person name="O'Connell B."/>
            <person name="Chang D."/>
            <person name="Weber S."/>
            <person name="Shapiro B."/>
        </authorList>
    </citation>
    <scope>NUCLEOTIDE SEQUENCE [LARGE SCALE GENOMIC DNA]</scope>
    <source>
        <strain evidence="1">BTP2013</strain>
        <tissue evidence="1">Blood</tissue>
    </source>
</reference>
<evidence type="ECO:0000313" key="2">
    <source>
        <dbReference type="Proteomes" id="UP000190648"/>
    </source>
</evidence>
<sequence length="70" mass="7962">MIFWDDQHRKRLLPSSASPDILYVAFGQQWILAMVVSQINRKIDSVLPLQTVCLIPDTAETATGFYLILI</sequence>
<proteinExistence type="predicted"/>
<dbReference type="Proteomes" id="UP000190648">
    <property type="component" value="Unassembled WGS sequence"/>
</dbReference>
<dbReference type="AlphaFoldDB" id="A0A1V4K137"/>
<comment type="caution">
    <text evidence="1">The sequence shown here is derived from an EMBL/GenBank/DDBJ whole genome shotgun (WGS) entry which is preliminary data.</text>
</comment>
<dbReference type="EMBL" id="LSYS01005191">
    <property type="protein sequence ID" value="OPJ78146.1"/>
    <property type="molecule type" value="Genomic_DNA"/>
</dbReference>
<accession>A0A1V4K137</accession>
<name>A0A1V4K137_PATFA</name>
<organism evidence="1 2">
    <name type="scientific">Patagioenas fasciata monilis</name>
    <dbReference type="NCBI Taxonomy" id="372326"/>
    <lineage>
        <taxon>Eukaryota</taxon>
        <taxon>Metazoa</taxon>
        <taxon>Chordata</taxon>
        <taxon>Craniata</taxon>
        <taxon>Vertebrata</taxon>
        <taxon>Euteleostomi</taxon>
        <taxon>Archelosauria</taxon>
        <taxon>Archosauria</taxon>
        <taxon>Dinosauria</taxon>
        <taxon>Saurischia</taxon>
        <taxon>Theropoda</taxon>
        <taxon>Coelurosauria</taxon>
        <taxon>Aves</taxon>
        <taxon>Neognathae</taxon>
        <taxon>Neoaves</taxon>
        <taxon>Columbimorphae</taxon>
        <taxon>Columbiformes</taxon>
        <taxon>Columbidae</taxon>
        <taxon>Patagioenas</taxon>
    </lineage>
</organism>